<proteinExistence type="predicted"/>
<name>A0A1T4YD93_9CLOT</name>
<evidence type="ECO:0000256" key="3">
    <source>
        <dbReference type="ARBA" id="ARBA00022525"/>
    </source>
</evidence>
<dbReference type="GO" id="GO:0005615">
    <property type="term" value="C:extracellular space"/>
    <property type="evidence" value="ECO:0007669"/>
    <property type="project" value="UniProtKB-KW"/>
</dbReference>
<dbReference type="Gene3D" id="3.30.429.10">
    <property type="entry name" value="Macrophage Migration Inhibitory Factor"/>
    <property type="match status" value="1"/>
</dbReference>
<dbReference type="GO" id="GO:0004167">
    <property type="term" value="F:dopachrome isomerase activity"/>
    <property type="evidence" value="ECO:0007669"/>
    <property type="project" value="UniProtKB-EC"/>
</dbReference>
<dbReference type="InterPro" id="IPR014347">
    <property type="entry name" value="Tautomerase/MIF_sf"/>
</dbReference>
<accession>A0A1T4YD93</accession>
<dbReference type="SUPFAM" id="SSF55331">
    <property type="entry name" value="Tautomerase/MIF"/>
    <property type="match status" value="1"/>
</dbReference>
<dbReference type="RefSeq" id="WP_078697745.1">
    <property type="nucleotide sequence ID" value="NZ_FUYH01000037.1"/>
</dbReference>
<comment type="catalytic activity">
    <reaction evidence="6">
        <text>L-dopachrome = 5,6-dihydroxyindole-2-carboxylate</text>
        <dbReference type="Rhea" id="RHEA:13041"/>
        <dbReference type="ChEBI" id="CHEBI:16875"/>
        <dbReference type="ChEBI" id="CHEBI:57509"/>
        <dbReference type="EC" id="5.3.3.12"/>
    </reaction>
</comment>
<keyword evidence="12" id="KW-0670">Pyruvate</keyword>
<dbReference type="EC" id="5.3.3.12" evidence="7"/>
<dbReference type="InterPro" id="IPR001398">
    <property type="entry name" value="Macrophage_inhib_fac"/>
</dbReference>
<comment type="subcellular location">
    <subcellularLocation>
        <location evidence="1">Secreted</location>
    </subcellularLocation>
</comment>
<protein>
    <recommendedName>
        <fullName evidence="11">L-dopachrome isomerase</fullName>
        <ecNumber evidence="8">5.3.2.1</ecNumber>
        <ecNumber evidence="7">5.3.3.12</ecNumber>
    </recommendedName>
    <alternativeName>
        <fullName evidence="9">L-dopachrome tautomerase</fullName>
    </alternativeName>
    <alternativeName>
        <fullName evidence="10">Phenylpyruvate tautomerase</fullName>
    </alternativeName>
</protein>
<keyword evidence="3" id="KW-0964">Secreted</keyword>
<dbReference type="PANTHER" id="PTHR11954">
    <property type="entry name" value="D-DOPACHROME DECARBOXYLASE"/>
    <property type="match status" value="1"/>
</dbReference>
<evidence type="ECO:0000256" key="6">
    <source>
        <dbReference type="ARBA" id="ARBA00036823"/>
    </source>
</evidence>
<evidence type="ECO:0000256" key="8">
    <source>
        <dbReference type="ARBA" id="ARBA00039086"/>
    </source>
</evidence>
<dbReference type="OrthoDB" id="5769863at2"/>
<reference evidence="13" key="1">
    <citation type="submission" date="2017-02" db="EMBL/GenBank/DDBJ databases">
        <authorList>
            <person name="Varghese N."/>
            <person name="Submissions S."/>
        </authorList>
    </citation>
    <scope>NUCLEOTIDE SEQUENCE [LARGE SCALE GENOMIC DNA]</scope>
    <source>
        <strain evidence="13">USBA 833</strain>
    </source>
</reference>
<organism evidence="12 13">
    <name type="scientific">Caloramator quimbayensis</name>
    <dbReference type="NCBI Taxonomy" id="1147123"/>
    <lineage>
        <taxon>Bacteria</taxon>
        <taxon>Bacillati</taxon>
        <taxon>Bacillota</taxon>
        <taxon>Clostridia</taxon>
        <taxon>Eubacteriales</taxon>
        <taxon>Clostridiaceae</taxon>
        <taxon>Caloramator</taxon>
    </lineage>
</organism>
<dbReference type="AlphaFoldDB" id="A0A1T4YD93"/>
<evidence type="ECO:0000256" key="2">
    <source>
        <dbReference type="ARBA" id="ARBA00022514"/>
    </source>
</evidence>
<gene>
    <name evidence="12" type="ORF">SAMN05443428_13714</name>
</gene>
<dbReference type="EC" id="5.3.2.1" evidence="8"/>
<evidence type="ECO:0000256" key="1">
    <source>
        <dbReference type="ARBA" id="ARBA00004613"/>
    </source>
</evidence>
<keyword evidence="4" id="KW-0413">Isomerase</keyword>
<dbReference type="Proteomes" id="UP000190105">
    <property type="component" value="Unassembled WGS sequence"/>
</dbReference>
<evidence type="ECO:0000256" key="9">
    <source>
        <dbReference type="ARBA" id="ARBA00041631"/>
    </source>
</evidence>
<dbReference type="EMBL" id="FUYH01000037">
    <property type="protein sequence ID" value="SKA99653.1"/>
    <property type="molecule type" value="Genomic_DNA"/>
</dbReference>
<evidence type="ECO:0000313" key="13">
    <source>
        <dbReference type="Proteomes" id="UP000190105"/>
    </source>
</evidence>
<evidence type="ECO:0000256" key="11">
    <source>
        <dbReference type="ARBA" id="ARBA00042730"/>
    </source>
</evidence>
<dbReference type="PANTHER" id="PTHR11954:SF6">
    <property type="entry name" value="MACROPHAGE MIGRATION INHIBITORY FACTOR"/>
    <property type="match status" value="1"/>
</dbReference>
<evidence type="ECO:0000256" key="5">
    <source>
        <dbReference type="ARBA" id="ARBA00036735"/>
    </source>
</evidence>
<evidence type="ECO:0000256" key="7">
    <source>
        <dbReference type="ARBA" id="ARBA00038932"/>
    </source>
</evidence>
<keyword evidence="2" id="KW-0202">Cytokine</keyword>
<evidence type="ECO:0000256" key="10">
    <source>
        <dbReference type="ARBA" id="ARBA00041912"/>
    </source>
</evidence>
<comment type="catalytic activity">
    <reaction evidence="5">
        <text>3-phenylpyruvate = enol-phenylpyruvate</text>
        <dbReference type="Rhea" id="RHEA:17097"/>
        <dbReference type="ChEBI" id="CHEBI:16815"/>
        <dbReference type="ChEBI" id="CHEBI:18005"/>
        <dbReference type="EC" id="5.3.2.1"/>
    </reaction>
</comment>
<dbReference type="Pfam" id="PF01187">
    <property type="entry name" value="MIF"/>
    <property type="match status" value="1"/>
</dbReference>
<evidence type="ECO:0000256" key="4">
    <source>
        <dbReference type="ARBA" id="ARBA00023235"/>
    </source>
</evidence>
<dbReference type="GO" id="GO:0005125">
    <property type="term" value="F:cytokine activity"/>
    <property type="evidence" value="ECO:0007669"/>
    <property type="project" value="UniProtKB-KW"/>
</dbReference>
<keyword evidence="13" id="KW-1185">Reference proteome</keyword>
<sequence>MPYINNTVSMKLTLEQEEYIKSQLGKIISEIPNKTEQWLMVSFSDDKVMYFGGERKTKVAYIDIRLLGSCSREHKNKIANLITELFNDYLEIPNDCIYITFQEFKDWAWNGSLF</sequence>
<dbReference type="GO" id="GO:0050178">
    <property type="term" value="F:phenylpyruvate tautomerase activity"/>
    <property type="evidence" value="ECO:0007669"/>
    <property type="project" value="UniProtKB-EC"/>
</dbReference>
<dbReference type="STRING" id="1147123.SAMN05443428_13714"/>
<evidence type="ECO:0000313" key="12">
    <source>
        <dbReference type="EMBL" id="SKA99653.1"/>
    </source>
</evidence>